<gene>
    <name evidence="5" type="ORF">L602_001700000850</name>
</gene>
<evidence type="ECO:0000256" key="3">
    <source>
        <dbReference type="PROSITE-ProRule" id="PRU01248"/>
    </source>
</evidence>
<dbReference type="InterPro" id="IPR044068">
    <property type="entry name" value="CB"/>
</dbReference>
<dbReference type="PROSITE" id="PS51900">
    <property type="entry name" value="CB"/>
    <property type="match status" value="1"/>
</dbReference>
<dbReference type="OrthoDB" id="8610787at2"/>
<sequence length="534" mass="59195">MRDTAATTAETKLTRTEFAVIRAYAQGMSPVDIAHRYLSDPDDEDHLTEAEAIRKIMALRDRLIQFALQHSRPDIAQMFEALRARSDVGMTRRVDALTSLEGLGQTRPQPEHEVGLWFRPSLGRRLTAAGIRRISDLVALANTRGSSWWRWAPGIGPASAEVVTRWLLARQAPGMVAQGAAVNPYVRPPSEAGKVIPGPSLTLSASMPHPVPLERMLPPAGHPLAADLQSVRRWLYERPRQPNTLASYRREAERLLLWLARERLTLDALTDAQLARYGRFLAAPEPYDFWCGPAAMRAHLHWRPFEGPLSPASAEASLRVIAALLRARDREAGQTIARRAMRGATSRLDARFPPRTEGRDDARNTASAAQVDAFVAWLFEARETSARLRAALLAACLLRHEKFRLQHIPQARCADLTYRIDALAWHAGTGDRGGCALHPLTAVAVRLHWEDRSEAGMRPAGNAALLAPLTLPDTARARTKRLERPDAGYSPAGLEKLLRWSWTRFAASAGLGNLRFTPKQLQNAIKTRLDPNAG</sequence>
<protein>
    <submittedName>
        <fullName evidence="5">Putative integrase protein</fullName>
    </submittedName>
</protein>
<keyword evidence="1" id="KW-0229">DNA integration</keyword>
<dbReference type="GO" id="GO:0015074">
    <property type="term" value="P:DNA integration"/>
    <property type="evidence" value="ECO:0007669"/>
    <property type="project" value="UniProtKB-KW"/>
</dbReference>
<evidence type="ECO:0000313" key="5">
    <source>
        <dbReference type="EMBL" id="TWG87493.1"/>
    </source>
</evidence>
<keyword evidence="2 3" id="KW-0238">DNA-binding</keyword>
<feature type="domain" description="Core-binding (CB)" evidence="4">
    <location>
        <begin position="225"/>
        <end position="329"/>
    </location>
</feature>
<reference evidence="5 6" key="1">
    <citation type="submission" date="2019-07" db="EMBL/GenBank/DDBJ databases">
        <title>Genome sequencing of lignin-degrading bacterial isolates.</title>
        <authorList>
            <person name="Gladden J."/>
        </authorList>
    </citation>
    <scope>NUCLEOTIDE SEQUENCE [LARGE SCALE GENOMIC DNA]</scope>
    <source>
        <strain evidence="5 6">J11</strain>
    </source>
</reference>
<evidence type="ECO:0000313" key="6">
    <source>
        <dbReference type="Proteomes" id="UP000318141"/>
    </source>
</evidence>
<keyword evidence="6" id="KW-1185">Reference proteome</keyword>
<dbReference type="AlphaFoldDB" id="A0A562BRV2"/>
<accession>A0A562BRV2</accession>
<evidence type="ECO:0000256" key="2">
    <source>
        <dbReference type="ARBA" id="ARBA00023125"/>
    </source>
</evidence>
<proteinExistence type="predicted"/>
<dbReference type="Proteomes" id="UP000318141">
    <property type="component" value="Unassembled WGS sequence"/>
</dbReference>
<name>A0A562BRV2_9BURK</name>
<dbReference type="Pfam" id="PF12482">
    <property type="entry name" value="DUF3701"/>
    <property type="match status" value="1"/>
</dbReference>
<organism evidence="5 6">
    <name type="scientific">Cupriavidus gilardii J11</name>
    <dbReference type="NCBI Taxonomy" id="936133"/>
    <lineage>
        <taxon>Bacteria</taxon>
        <taxon>Pseudomonadati</taxon>
        <taxon>Pseudomonadota</taxon>
        <taxon>Betaproteobacteria</taxon>
        <taxon>Burkholderiales</taxon>
        <taxon>Burkholderiaceae</taxon>
        <taxon>Cupriavidus</taxon>
    </lineage>
</organism>
<evidence type="ECO:0000259" key="4">
    <source>
        <dbReference type="PROSITE" id="PS51900"/>
    </source>
</evidence>
<dbReference type="EMBL" id="VLJN01000009">
    <property type="protein sequence ID" value="TWG87493.1"/>
    <property type="molecule type" value="Genomic_DNA"/>
</dbReference>
<dbReference type="Gene3D" id="1.10.150.130">
    <property type="match status" value="1"/>
</dbReference>
<comment type="caution">
    <text evidence="5">The sequence shown here is derived from an EMBL/GenBank/DDBJ whole genome shotgun (WGS) entry which is preliminary data.</text>
</comment>
<dbReference type="GO" id="GO:0003677">
    <property type="term" value="F:DNA binding"/>
    <property type="evidence" value="ECO:0007669"/>
    <property type="project" value="UniProtKB-UniRule"/>
</dbReference>
<evidence type="ECO:0000256" key="1">
    <source>
        <dbReference type="ARBA" id="ARBA00022908"/>
    </source>
</evidence>
<dbReference type="InterPro" id="IPR010998">
    <property type="entry name" value="Integrase_recombinase_N"/>
</dbReference>
<dbReference type="InterPro" id="IPR022169">
    <property type="entry name" value="DUF3701"/>
</dbReference>